<organism evidence="1 2">
    <name type="scientific">Thalassospira xiamenensis M-5 = DSM 17429</name>
    <dbReference type="NCBI Taxonomy" id="1123366"/>
    <lineage>
        <taxon>Bacteria</taxon>
        <taxon>Pseudomonadati</taxon>
        <taxon>Pseudomonadota</taxon>
        <taxon>Alphaproteobacteria</taxon>
        <taxon>Rhodospirillales</taxon>
        <taxon>Thalassospiraceae</taxon>
        <taxon>Thalassospira</taxon>
    </lineage>
</organism>
<dbReference type="AlphaFoldDB" id="A0AB72UJ89"/>
<reference evidence="1 2" key="1">
    <citation type="journal article" date="2012" name="J. Bacteriol.">
        <title>Genome sequence of Thalassospira xiamenensis type strain M-5.</title>
        <authorList>
            <person name="Lai Q."/>
            <person name="Shao Z."/>
        </authorList>
    </citation>
    <scope>NUCLEOTIDE SEQUENCE [LARGE SCALE GENOMIC DNA]</scope>
    <source>
        <strain evidence="1 2">M-5</strain>
    </source>
</reference>
<name>A0AB72UJ89_9PROT</name>
<dbReference type="KEGG" id="txi:TH3_21448"/>
<gene>
    <name evidence="1" type="ORF">TH3_21448</name>
</gene>
<keyword evidence="1" id="KW-0614">Plasmid</keyword>
<proteinExistence type="predicted"/>
<sequence length="66" mass="7634">MTDQKIPINERGALDIGTRVLCYFNNRRNSRIGYVAEVRKDNILVDFNDGFIGTYPHEDVMRDTKA</sequence>
<dbReference type="EMBL" id="CP004389">
    <property type="protein sequence ID" value="AJD54362.1"/>
    <property type="molecule type" value="Genomic_DNA"/>
</dbReference>
<dbReference type="GeneID" id="31929929"/>
<accession>A0AB72UJ89</accession>
<dbReference type="RefSeq" id="WP_007090960.1">
    <property type="nucleotide sequence ID" value="NZ_CP004389.1"/>
</dbReference>
<evidence type="ECO:0000313" key="1">
    <source>
        <dbReference type="EMBL" id="AJD54362.1"/>
    </source>
</evidence>
<evidence type="ECO:0000313" key="2">
    <source>
        <dbReference type="Proteomes" id="UP000007127"/>
    </source>
</evidence>
<geneLocation type="plasmid" evidence="2"/>
<dbReference type="Proteomes" id="UP000007127">
    <property type="component" value="Plasmid"/>
</dbReference>
<protein>
    <submittedName>
        <fullName evidence="1">Uncharacterized protein</fullName>
    </submittedName>
</protein>